<evidence type="ECO:0000259" key="2">
    <source>
        <dbReference type="Pfam" id="PF01541"/>
    </source>
</evidence>
<evidence type="ECO:0000313" key="4">
    <source>
        <dbReference type="Proteomes" id="UP000821866"/>
    </source>
</evidence>
<dbReference type="EMBL" id="JABSTU010000011">
    <property type="protein sequence ID" value="KAH8009542.1"/>
    <property type="molecule type" value="Genomic_DNA"/>
</dbReference>
<dbReference type="InterPro" id="IPR000305">
    <property type="entry name" value="GIY-YIG_endonuc"/>
</dbReference>
<dbReference type="AlphaFoldDB" id="A0A9J6D5S8"/>
<evidence type="ECO:0000256" key="1">
    <source>
        <dbReference type="SAM" id="MobiDB-lite"/>
    </source>
</evidence>
<dbReference type="InterPro" id="IPR035901">
    <property type="entry name" value="GIY-YIG_endonuc_sf"/>
</dbReference>
<proteinExistence type="predicted"/>
<reference evidence="3" key="1">
    <citation type="journal article" date="2020" name="Cell">
        <title>Large-Scale Comparative Analyses of Tick Genomes Elucidate Their Genetic Diversity and Vector Capacities.</title>
        <authorList>
            <consortium name="Tick Genome and Microbiome Consortium (TIGMIC)"/>
            <person name="Jia N."/>
            <person name="Wang J."/>
            <person name="Shi W."/>
            <person name="Du L."/>
            <person name="Sun Y."/>
            <person name="Zhan W."/>
            <person name="Jiang J.F."/>
            <person name="Wang Q."/>
            <person name="Zhang B."/>
            <person name="Ji P."/>
            <person name="Bell-Sakyi L."/>
            <person name="Cui X.M."/>
            <person name="Yuan T.T."/>
            <person name="Jiang B.G."/>
            <person name="Yang W.F."/>
            <person name="Lam T.T."/>
            <person name="Chang Q.C."/>
            <person name="Ding S.J."/>
            <person name="Wang X.J."/>
            <person name="Zhu J.G."/>
            <person name="Ruan X.D."/>
            <person name="Zhao L."/>
            <person name="Wei J.T."/>
            <person name="Ye R.Z."/>
            <person name="Que T.C."/>
            <person name="Du C.H."/>
            <person name="Zhou Y.H."/>
            <person name="Cheng J.X."/>
            <person name="Dai P.F."/>
            <person name="Guo W.B."/>
            <person name="Han X.H."/>
            <person name="Huang E.J."/>
            <person name="Li L.F."/>
            <person name="Wei W."/>
            <person name="Gao Y.C."/>
            <person name="Liu J.Z."/>
            <person name="Shao H.Z."/>
            <person name="Wang X."/>
            <person name="Wang C.C."/>
            <person name="Yang T.C."/>
            <person name="Huo Q.B."/>
            <person name="Li W."/>
            <person name="Chen H.Y."/>
            <person name="Chen S.E."/>
            <person name="Zhou L.G."/>
            <person name="Ni X.B."/>
            <person name="Tian J.H."/>
            <person name="Sheng Y."/>
            <person name="Liu T."/>
            <person name="Pan Y.S."/>
            <person name="Xia L.Y."/>
            <person name="Li J."/>
            <person name="Zhao F."/>
            <person name="Cao W.C."/>
        </authorList>
    </citation>
    <scope>NUCLEOTIDE SEQUENCE</scope>
    <source>
        <strain evidence="3">Rmic-2018</strain>
    </source>
</reference>
<dbReference type="Proteomes" id="UP000821866">
    <property type="component" value="Chromosome 9"/>
</dbReference>
<evidence type="ECO:0000313" key="3">
    <source>
        <dbReference type="EMBL" id="KAH8009542.1"/>
    </source>
</evidence>
<dbReference type="SUPFAM" id="SSF82771">
    <property type="entry name" value="GIY-YIG endonuclease"/>
    <property type="match status" value="1"/>
</dbReference>
<keyword evidence="4" id="KW-1185">Reference proteome</keyword>
<sequence>MDRYPGFVYEIPCAECPSSYIGETKNLPERLQQHANDMRKFYKEHSAVAERAETLDHKIHFEATTILESEPNWRRRKAVNEDKDDHALSQCVSPRVSRGCQKRELPRFEQLRPSPWTPLNGITRTLWEKAVMTSSHCFERQLQQQQQPSKHDGRTDDVVPYNHSDVGEDTDFMKASGMGIDAYWVHRPAYASIFEVASPPTVCLPVIPLTSRLRLLFMDRPDSLRGSALKYQGMSAPHDYKSAKVQLKQARLQQSSKHPGRNVDGRGNEDMTTAEPHVSDSDDNDVQWHANTSESYGKEQQEPSTVEHDAWEDLHGVHHGPVATSSETMSVMRSSTAFIVVGSAPRVDVVGEGWLHLP</sequence>
<organism evidence="3 4">
    <name type="scientific">Rhipicephalus microplus</name>
    <name type="common">Cattle tick</name>
    <name type="synonym">Boophilus microplus</name>
    <dbReference type="NCBI Taxonomy" id="6941"/>
    <lineage>
        <taxon>Eukaryota</taxon>
        <taxon>Metazoa</taxon>
        <taxon>Ecdysozoa</taxon>
        <taxon>Arthropoda</taxon>
        <taxon>Chelicerata</taxon>
        <taxon>Arachnida</taxon>
        <taxon>Acari</taxon>
        <taxon>Parasitiformes</taxon>
        <taxon>Ixodida</taxon>
        <taxon>Ixodoidea</taxon>
        <taxon>Ixodidae</taxon>
        <taxon>Rhipicephalinae</taxon>
        <taxon>Rhipicephalus</taxon>
        <taxon>Boophilus</taxon>
    </lineage>
</organism>
<feature type="domain" description="GIY-YIG" evidence="2">
    <location>
        <begin position="6"/>
        <end position="51"/>
    </location>
</feature>
<gene>
    <name evidence="3" type="ORF">HPB51_018235</name>
</gene>
<name>A0A9J6D5S8_RHIMP</name>
<reference evidence="3" key="2">
    <citation type="submission" date="2021-09" db="EMBL/GenBank/DDBJ databases">
        <authorList>
            <person name="Jia N."/>
            <person name="Wang J."/>
            <person name="Shi W."/>
            <person name="Du L."/>
            <person name="Sun Y."/>
            <person name="Zhan W."/>
            <person name="Jiang J."/>
            <person name="Wang Q."/>
            <person name="Zhang B."/>
            <person name="Ji P."/>
            <person name="Sakyi L.B."/>
            <person name="Cui X."/>
            <person name="Yuan T."/>
            <person name="Jiang B."/>
            <person name="Yang W."/>
            <person name="Lam T.T.-Y."/>
            <person name="Chang Q."/>
            <person name="Ding S."/>
            <person name="Wang X."/>
            <person name="Zhu J."/>
            <person name="Ruan X."/>
            <person name="Zhao L."/>
            <person name="Wei J."/>
            <person name="Que T."/>
            <person name="Du C."/>
            <person name="Cheng J."/>
            <person name="Dai P."/>
            <person name="Han X."/>
            <person name="Huang E."/>
            <person name="Gao Y."/>
            <person name="Liu J."/>
            <person name="Shao H."/>
            <person name="Ye R."/>
            <person name="Li L."/>
            <person name="Wei W."/>
            <person name="Wang X."/>
            <person name="Wang C."/>
            <person name="Huo Q."/>
            <person name="Li W."/>
            <person name="Guo W."/>
            <person name="Chen H."/>
            <person name="Chen S."/>
            <person name="Zhou L."/>
            <person name="Zhou L."/>
            <person name="Ni X."/>
            <person name="Tian J."/>
            <person name="Zhou Y."/>
            <person name="Sheng Y."/>
            <person name="Liu T."/>
            <person name="Pan Y."/>
            <person name="Xia L."/>
            <person name="Li J."/>
            <person name="Zhao F."/>
            <person name="Cao W."/>
        </authorList>
    </citation>
    <scope>NUCLEOTIDE SEQUENCE</scope>
    <source>
        <strain evidence="3">Rmic-2018</strain>
        <tissue evidence="3">Larvae</tissue>
    </source>
</reference>
<feature type="region of interest" description="Disordered" evidence="1">
    <location>
        <begin position="141"/>
        <end position="162"/>
    </location>
</feature>
<feature type="region of interest" description="Disordered" evidence="1">
    <location>
        <begin position="247"/>
        <end position="288"/>
    </location>
</feature>
<protein>
    <recommendedName>
        <fullName evidence="2">GIY-YIG domain-containing protein</fullName>
    </recommendedName>
</protein>
<accession>A0A9J6D5S8</accession>
<comment type="caution">
    <text evidence="3">The sequence shown here is derived from an EMBL/GenBank/DDBJ whole genome shotgun (WGS) entry which is preliminary data.</text>
</comment>
<dbReference type="Pfam" id="PF01541">
    <property type="entry name" value="GIY-YIG"/>
    <property type="match status" value="1"/>
</dbReference>